<proteinExistence type="inferred from homology"/>
<evidence type="ECO:0000256" key="6">
    <source>
        <dbReference type="ARBA" id="ARBA00022837"/>
    </source>
</evidence>
<feature type="compositionally biased region" description="Basic and acidic residues" evidence="8">
    <location>
        <begin position="1"/>
        <end position="11"/>
    </location>
</feature>
<dbReference type="Pfam" id="PF07519">
    <property type="entry name" value="Tannase"/>
    <property type="match status" value="1"/>
</dbReference>
<dbReference type="AlphaFoldDB" id="A0A380P5A4"/>
<dbReference type="RefSeq" id="WP_229842183.1">
    <property type="nucleotide sequence ID" value="NZ_UHID01000007.1"/>
</dbReference>
<feature type="compositionally biased region" description="Gly residues" evidence="8">
    <location>
        <begin position="60"/>
        <end position="72"/>
    </location>
</feature>
<keyword evidence="7" id="KW-1015">Disulfide bond</keyword>
<keyword evidence="3" id="KW-0479">Metal-binding</keyword>
<feature type="region of interest" description="Disordered" evidence="8">
    <location>
        <begin position="59"/>
        <end position="78"/>
    </location>
</feature>
<dbReference type="InterPro" id="IPR029058">
    <property type="entry name" value="AB_hydrolase_fold"/>
</dbReference>
<evidence type="ECO:0000256" key="1">
    <source>
        <dbReference type="ARBA" id="ARBA00006249"/>
    </source>
</evidence>
<evidence type="ECO:0000256" key="7">
    <source>
        <dbReference type="ARBA" id="ARBA00023157"/>
    </source>
</evidence>
<organism evidence="9 10">
    <name type="scientific">Streptomyces griseus</name>
    <dbReference type="NCBI Taxonomy" id="1911"/>
    <lineage>
        <taxon>Bacteria</taxon>
        <taxon>Bacillati</taxon>
        <taxon>Actinomycetota</taxon>
        <taxon>Actinomycetes</taxon>
        <taxon>Kitasatosporales</taxon>
        <taxon>Streptomycetaceae</taxon>
        <taxon>Streptomyces</taxon>
    </lineage>
</organism>
<feature type="region of interest" description="Disordered" evidence="8">
    <location>
        <begin position="1"/>
        <end position="40"/>
    </location>
</feature>
<gene>
    <name evidence="9" type="ORF">NCTC7807_04459</name>
</gene>
<evidence type="ECO:0000313" key="9">
    <source>
        <dbReference type="EMBL" id="SUP60391.1"/>
    </source>
</evidence>
<keyword evidence="5" id="KW-0378">Hydrolase</keyword>
<evidence type="ECO:0000256" key="5">
    <source>
        <dbReference type="ARBA" id="ARBA00022801"/>
    </source>
</evidence>
<evidence type="ECO:0000256" key="8">
    <source>
        <dbReference type="SAM" id="MobiDB-lite"/>
    </source>
</evidence>
<evidence type="ECO:0000256" key="3">
    <source>
        <dbReference type="ARBA" id="ARBA00022723"/>
    </source>
</evidence>
<name>A0A380P5A4_STRGR</name>
<evidence type="ECO:0000256" key="2">
    <source>
        <dbReference type="ARBA" id="ARBA00022487"/>
    </source>
</evidence>
<evidence type="ECO:0000313" key="10">
    <source>
        <dbReference type="Proteomes" id="UP000254150"/>
    </source>
</evidence>
<dbReference type="InterPro" id="IPR011118">
    <property type="entry name" value="Tannase/feruloyl_esterase"/>
</dbReference>
<protein>
    <submittedName>
        <fullName evidence="9">LigA</fullName>
    </submittedName>
</protein>
<accession>A0A380P5A4</accession>
<dbReference type="GO" id="GO:0046872">
    <property type="term" value="F:metal ion binding"/>
    <property type="evidence" value="ECO:0007669"/>
    <property type="project" value="UniProtKB-KW"/>
</dbReference>
<keyword evidence="2" id="KW-0719">Serine esterase</keyword>
<reference evidence="9 10" key="1">
    <citation type="submission" date="2018-06" db="EMBL/GenBank/DDBJ databases">
        <authorList>
            <consortium name="Pathogen Informatics"/>
            <person name="Doyle S."/>
        </authorList>
    </citation>
    <scope>NUCLEOTIDE SEQUENCE [LARGE SCALE GENOMIC DNA]</scope>
    <source>
        <strain evidence="9 10">NCTC7807</strain>
    </source>
</reference>
<keyword evidence="4" id="KW-0732">Signal</keyword>
<keyword evidence="6" id="KW-0106">Calcium</keyword>
<sequence length="493" mass="52570">MRFLRRVERAGARSAADGGPLAGEEGPRGLRSPARTRPPGPVVVLLATTLAAVAATGAGPAAGAGPERGAGCAGPERLPVPGAEHQRVVCLPDLTTAGLAGTPYTDMADQAGLTAAGTRNPSGVPGRQVDGYFPDDSTFNTTHGWNHDAQFVIRLPERWNGGLVVTGAPGTRKQYATDTAVSDHVLARGYAYAATDKGNSTVDFHQDGKRPGDAVAEWNRRTTELTRAAKKVVAQRYGRAPRRTYVTGVSNGGYLTRWQLENRPELYDGGVDWEGSLWTADGPSLLTSLPTAVAHGIGAADDRAMYRAGFARGSEFLWEYHRTAYWGVTQKTYRAEFDPSYDPACPGASAGSTVEEILAPCASDARYDLERRPASVRRALGKVALTGRIGKPLLTLHGDLDTLLPLAADSAVYRRMTDRAGAGRLHRFYTVAGGTHTDGLYDSHPDRLRPILPCHRSAFDALTAWVERGTPPPADRTVARPAGGDVVNSCPLR</sequence>
<dbReference type="PANTHER" id="PTHR33938:SF8">
    <property type="entry name" value="CARBOXYLIC ESTER HYDROLASE"/>
    <property type="match status" value="1"/>
</dbReference>
<dbReference type="SUPFAM" id="SSF53474">
    <property type="entry name" value="alpha/beta-Hydrolases"/>
    <property type="match status" value="1"/>
</dbReference>
<dbReference type="PANTHER" id="PTHR33938">
    <property type="entry name" value="FERULOYL ESTERASE B-RELATED"/>
    <property type="match status" value="1"/>
</dbReference>
<comment type="similarity">
    <text evidence="1">Belongs to the tannase family.</text>
</comment>
<dbReference type="Proteomes" id="UP000254150">
    <property type="component" value="Unassembled WGS sequence"/>
</dbReference>
<evidence type="ECO:0000256" key="4">
    <source>
        <dbReference type="ARBA" id="ARBA00022729"/>
    </source>
</evidence>
<dbReference type="Gene3D" id="3.40.50.1820">
    <property type="entry name" value="alpha/beta hydrolase"/>
    <property type="match status" value="1"/>
</dbReference>
<dbReference type="GO" id="GO:0052689">
    <property type="term" value="F:carboxylic ester hydrolase activity"/>
    <property type="evidence" value="ECO:0007669"/>
    <property type="project" value="UniProtKB-KW"/>
</dbReference>
<dbReference type="EMBL" id="UHID01000007">
    <property type="protein sequence ID" value="SUP60391.1"/>
    <property type="molecule type" value="Genomic_DNA"/>
</dbReference>